<organism evidence="9 10">
    <name type="scientific">Trichomonas vaginalis (strain ATCC PRA-98 / G3)</name>
    <dbReference type="NCBI Taxonomy" id="412133"/>
    <lineage>
        <taxon>Eukaryota</taxon>
        <taxon>Metamonada</taxon>
        <taxon>Parabasalia</taxon>
        <taxon>Trichomonadida</taxon>
        <taxon>Trichomonadidae</taxon>
        <taxon>Trichomonas</taxon>
    </lineage>
</organism>
<keyword evidence="4 8" id="KW-0653">Protein transport</keyword>
<dbReference type="PANTHER" id="PTHR23137:SF6">
    <property type="entry name" value="VESICLE TRANSPORT PROTEIN"/>
    <property type="match status" value="1"/>
</dbReference>
<evidence type="ECO:0000256" key="2">
    <source>
        <dbReference type="ARBA" id="ARBA00022448"/>
    </source>
</evidence>
<dbReference type="EMBL" id="DS113253">
    <property type="protein sequence ID" value="EAY15604.1"/>
    <property type="molecule type" value="Genomic_DNA"/>
</dbReference>
<reference evidence="9" key="2">
    <citation type="journal article" date="2007" name="Science">
        <title>Draft genome sequence of the sexually transmitted pathogen Trichomonas vaginalis.</title>
        <authorList>
            <person name="Carlton J.M."/>
            <person name="Hirt R.P."/>
            <person name="Silva J.C."/>
            <person name="Delcher A.L."/>
            <person name="Schatz M."/>
            <person name="Zhao Q."/>
            <person name="Wortman J.R."/>
            <person name="Bidwell S.L."/>
            <person name="Alsmark U.C.M."/>
            <person name="Besteiro S."/>
            <person name="Sicheritz-Ponten T."/>
            <person name="Noel C.J."/>
            <person name="Dacks J.B."/>
            <person name="Foster P.G."/>
            <person name="Simillion C."/>
            <person name="Van de Peer Y."/>
            <person name="Miranda-Saavedra D."/>
            <person name="Barton G.J."/>
            <person name="Westrop G.D."/>
            <person name="Mueller S."/>
            <person name="Dessi D."/>
            <person name="Fiori P.L."/>
            <person name="Ren Q."/>
            <person name="Paulsen I."/>
            <person name="Zhang H."/>
            <person name="Bastida-Corcuera F.D."/>
            <person name="Simoes-Barbosa A."/>
            <person name="Brown M.T."/>
            <person name="Hayes R.D."/>
            <person name="Mukherjee M."/>
            <person name="Okumura C.Y."/>
            <person name="Schneider R."/>
            <person name="Smith A.J."/>
            <person name="Vanacova S."/>
            <person name="Villalvazo M."/>
            <person name="Haas B.J."/>
            <person name="Pertea M."/>
            <person name="Feldblyum T.V."/>
            <person name="Utterback T.R."/>
            <person name="Shu C.L."/>
            <person name="Osoegawa K."/>
            <person name="de Jong P.J."/>
            <person name="Hrdy I."/>
            <person name="Horvathova L."/>
            <person name="Zubacova Z."/>
            <person name="Dolezal P."/>
            <person name="Malik S.B."/>
            <person name="Logsdon J.M. Jr."/>
            <person name="Henze K."/>
            <person name="Gupta A."/>
            <person name="Wang C.C."/>
            <person name="Dunne R.L."/>
            <person name="Upcroft J.A."/>
            <person name="Upcroft P."/>
            <person name="White O."/>
            <person name="Salzberg S.L."/>
            <person name="Tang P."/>
            <person name="Chiu C.-H."/>
            <person name="Lee Y.-S."/>
            <person name="Embley T.M."/>
            <person name="Coombs G.H."/>
            <person name="Mottram J.C."/>
            <person name="Tachezy J."/>
            <person name="Fraser-Liggett C.M."/>
            <person name="Johnson P.J."/>
        </authorList>
    </citation>
    <scope>NUCLEOTIDE SEQUENCE [LARGE SCALE GENOMIC DNA]</scope>
    <source>
        <strain evidence="9">G3</strain>
    </source>
</reference>
<reference evidence="9" key="1">
    <citation type="submission" date="2006-10" db="EMBL/GenBank/DDBJ databases">
        <authorList>
            <person name="Amadeo P."/>
            <person name="Zhao Q."/>
            <person name="Wortman J."/>
            <person name="Fraser-Liggett C."/>
            <person name="Carlton J."/>
        </authorList>
    </citation>
    <scope>NUCLEOTIDE SEQUENCE</scope>
    <source>
        <strain evidence="9">G3</strain>
    </source>
</reference>
<dbReference type="OrthoDB" id="73614at2759"/>
<dbReference type="GO" id="GO:0016192">
    <property type="term" value="P:vesicle-mediated transport"/>
    <property type="evidence" value="ECO:0007669"/>
    <property type="project" value="InterPro"/>
</dbReference>
<dbReference type="FunCoup" id="A2DVC5">
    <property type="interactions" value="238"/>
</dbReference>
<dbReference type="Proteomes" id="UP000001542">
    <property type="component" value="Unassembled WGS sequence"/>
</dbReference>
<dbReference type="PANTHER" id="PTHR23137">
    <property type="entry name" value="VESICLE TRANSPORT PROTEIN-RELATED"/>
    <property type="match status" value="1"/>
</dbReference>
<evidence type="ECO:0000256" key="8">
    <source>
        <dbReference type="RuleBase" id="RU363111"/>
    </source>
</evidence>
<dbReference type="GO" id="GO:0005737">
    <property type="term" value="C:cytoplasm"/>
    <property type="evidence" value="ECO:0007669"/>
    <property type="project" value="UniProtKB-ARBA"/>
</dbReference>
<comment type="subcellular location">
    <subcellularLocation>
        <location evidence="1 8">Membrane</location>
        <topology evidence="1 8">Multi-pass membrane protein</topology>
    </subcellularLocation>
</comment>
<accession>A2DVC5</accession>
<dbReference type="GO" id="GO:0015031">
    <property type="term" value="P:protein transport"/>
    <property type="evidence" value="ECO:0007669"/>
    <property type="project" value="UniProtKB-KW"/>
</dbReference>
<dbReference type="VEuPathDB" id="TrichDB:TVAGG3_0335130"/>
<evidence type="ECO:0000313" key="9">
    <source>
        <dbReference type="EMBL" id="EAY15604.1"/>
    </source>
</evidence>
<evidence type="ECO:0000256" key="6">
    <source>
        <dbReference type="ARBA" id="ARBA00023136"/>
    </source>
</evidence>
<dbReference type="AlphaFoldDB" id="A2DVC5"/>
<feature type="transmembrane region" description="Helical" evidence="8">
    <location>
        <begin position="54"/>
        <end position="75"/>
    </location>
</feature>
<feature type="transmembrane region" description="Helical" evidence="8">
    <location>
        <begin position="112"/>
        <end position="133"/>
    </location>
</feature>
<keyword evidence="3 8" id="KW-0812">Transmembrane</keyword>
<evidence type="ECO:0000313" key="10">
    <source>
        <dbReference type="Proteomes" id="UP000001542"/>
    </source>
</evidence>
<comment type="function">
    <text evidence="8">May be involved in fusion of retrograde transport vesicles derived from an endocytic compartment with the Golgi complex.</text>
</comment>
<feature type="transmembrane region" description="Helical" evidence="8">
    <location>
        <begin position="87"/>
        <end position="106"/>
    </location>
</feature>
<protein>
    <recommendedName>
        <fullName evidence="8">Vesicle transport protein</fullName>
    </recommendedName>
</protein>
<dbReference type="Pfam" id="PF04178">
    <property type="entry name" value="Got1"/>
    <property type="match status" value="1"/>
</dbReference>
<evidence type="ECO:0000256" key="4">
    <source>
        <dbReference type="ARBA" id="ARBA00022927"/>
    </source>
</evidence>
<dbReference type="VEuPathDB" id="TrichDB:TVAG_208830"/>
<keyword evidence="5 8" id="KW-1133">Transmembrane helix</keyword>
<evidence type="ECO:0000256" key="5">
    <source>
        <dbReference type="ARBA" id="ARBA00022989"/>
    </source>
</evidence>
<dbReference type="GO" id="GO:0012505">
    <property type="term" value="C:endomembrane system"/>
    <property type="evidence" value="ECO:0007669"/>
    <property type="project" value="UniProtKB-ARBA"/>
</dbReference>
<dbReference type="STRING" id="5722.A2DVC5"/>
<sequence length="146" mass="16633">MGGLVDLISEPEEKDCLNLSWKERIVASIVCGFFSFFAGTMSIFAIALLRIRKFAILFAIMNLMLFLSLGFIITFKKLFSSLFQKDRKYAAIGLFVGMFITMFFAFGKVRLIGVIIGFVLEFVSFIYVALSYLPLGRELFAKIFHF</sequence>
<keyword evidence="6 8" id="KW-0472">Membrane</keyword>
<dbReference type="KEGG" id="tva:4773611"/>
<keyword evidence="10" id="KW-1185">Reference proteome</keyword>
<evidence type="ECO:0000256" key="7">
    <source>
        <dbReference type="ARBA" id="ARBA00025800"/>
    </source>
</evidence>
<dbReference type="InParanoid" id="A2DVC5"/>
<dbReference type="InterPro" id="IPR007305">
    <property type="entry name" value="Vesicle_transpt_Got1/SFT2"/>
</dbReference>
<dbReference type="GO" id="GO:0016020">
    <property type="term" value="C:membrane"/>
    <property type="evidence" value="ECO:0007669"/>
    <property type="project" value="UniProtKB-SubCell"/>
</dbReference>
<evidence type="ECO:0000256" key="3">
    <source>
        <dbReference type="ARBA" id="ARBA00022692"/>
    </source>
</evidence>
<feature type="transmembrane region" description="Helical" evidence="8">
    <location>
        <begin position="25"/>
        <end position="48"/>
    </location>
</feature>
<name>A2DVC5_TRIV3</name>
<keyword evidence="2 8" id="KW-0813">Transport</keyword>
<proteinExistence type="inferred from homology"/>
<gene>
    <name evidence="9" type="ORF">TVAG_208830</name>
</gene>
<evidence type="ECO:0000256" key="1">
    <source>
        <dbReference type="ARBA" id="ARBA00004141"/>
    </source>
</evidence>
<dbReference type="InterPro" id="IPR011691">
    <property type="entry name" value="Vesicle_transpt_SFT2"/>
</dbReference>
<comment type="similarity">
    <text evidence="7 8">Belongs to the SFT2 family.</text>
</comment>